<dbReference type="RefSeq" id="WP_182845419.1">
    <property type="nucleotide sequence ID" value="NZ_BAAALP010000059.1"/>
</dbReference>
<dbReference type="Gene3D" id="2.130.10.10">
    <property type="entry name" value="YVTN repeat-like/Quinoprotein amine dehydrogenase"/>
    <property type="match status" value="1"/>
</dbReference>
<reference evidence="2 3" key="1">
    <citation type="submission" date="2020-08" db="EMBL/GenBank/DDBJ databases">
        <title>Genomic Encyclopedia of Type Strains, Phase IV (KMG-IV): sequencing the most valuable type-strain genomes for metagenomic binning, comparative biology and taxonomic classification.</title>
        <authorList>
            <person name="Goeker M."/>
        </authorList>
    </citation>
    <scope>NUCLEOTIDE SEQUENCE [LARGE SCALE GENOMIC DNA]</scope>
    <source>
        <strain evidence="2 3">DSM 44197</strain>
    </source>
</reference>
<gene>
    <name evidence="2" type="ORF">HNR61_004870</name>
</gene>
<dbReference type="InterPro" id="IPR015943">
    <property type="entry name" value="WD40/YVTN_repeat-like_dom_sf"/>
</dbReference>
<keyword evidence="3" id="KW-1185">Reference proteome</keyword>
<name>A0A7W3LS68_ACTNM</name>
<feature type="domain" description="Pyrrolo-quinoline quinone repeat" evidence="1">
    <location>
        <begin position="65"/>
        <end position="227"/>
    </location>
</feature>
<dbReference type="Pfam" id="PF13360">
    <property type="entry name" value="PQQ_2"/>
    <property type="match status" value="2"/>
</dbReference>
<evidence type="ECO:0000259" key="1">
    <source>
        <dbReference type="Pfam" id="PF13360"/>
    </source>
</evidence>
<evidence type="ECO:0000313" key="2">
    <source>
        <dbReference type="EMBL" id="MBA8953220.1"/>
    </source>
</evidence>
<organism evidence="2 3">
    <name type="scientific">Actinomadura namibiensis</name>
    <dbReference type="NCBI Taxonomy" id="182080"/>
    <lineage>
        <taxon>Bacteria</taxon>
        <taxon>Bacillati</taxon>
        <taxon>Actinomycetota</taxon>
        <taxon>Actinomycetes</taxon>
        <taxon>Streptosporangiales</taxon>
        <taxon>Thermomonosporaceae</taxon>
        <taxon>Actinomadura</taxon>
    </lineage>
</organism>
<evidence type="ECO:0000313" key="3">
    <source>
        <dbReference type="Proteomes" id="UP000572680"/>
    </source>
</evidence>
<dbReference type="SUPFAM" id="SSF50998">
    <property type="entry name" value="Quinoprotein alcohol dehydrogenase-like"/>
    <property type="match status" value="1"/>
</dbReference>
<dbReference type="EMBL" id="JACJIA010000006">
    <property type="protein sequence ID" value="MBA8953220.1"/>
    <property type="molecule type" value="Genomic_DNA"/>
</dbReference>
<sequence length="403" mass="42301">MAWGAAVVTLLGGLVGCSSGDADGAGEKPREATWLVGPDRPKTMKGKAAWINGNAVVRVRSDGAAAYDLTNGRPLWTHTVPAPQIVCTVAEHADQGVGLIGQGLEDEPCDRVTAIDLATGRALWTRRLARTAIPGTNYYGVIEAGAGSALVPVAGRVRALDLRTAKARWTWTPPRGCAFTAEDSAMAAGPDAVVATFRCGRKAAKVAVADPARGRTRWVADLGVGAKFDAAEVLSVSPLVVRVKEDGERSRDELLTFDAKGTRLGAIPVSGPEGDLDLDLGDFTRRIAVGGDRIHVAAKPPGARLLEQDLLTFDLTGRRLWRSTFEDGVTSLALAAGGLTVLAQDPGDPALLIALDPATGKPVRKSWLRYDVNVSCRMFVAGGRHLMVNAGASTQSVPAIMAF</sequence>
<dbReference type="AlphaFoldDB" id="A0A7W3LS68"/>
<proteinExistence type="predicted"/>
<dbReference type="InterPro" id="IPR002372">
    <property type="entry name" value="PQQ_rpt_dom"/>
</dbReference>
<feature type="domain" description="Pyrrolo-quinoline quinone repeat" evidence="1">
    <location>
        <begin position="312"/>
        <end position="392"/>
    </location>
</feature>
<dbReference type="InterPro" id="IPR011047">
    <property type="entry name" value="Quinoprotein_ADH-like_sf"/>
</dbReference>
<protein>
    <submittedName>
        <fullName evidence="2">Outer membrane protein assembly factor BamB</fullName>
    </submittedName>
</protein>
<accession>A0A7W3LS68</accession>
<dbReference type="Proteomes" id="UP000572680">
    <property type="component" value="Unassembled WGS sequence"/>
</dbReference>
<comment type="caution">
    <text evidence="2">The sequence shown here is derived from an EMBL/GenBank/DDBJ whole genome shotgun (WGS) entry which is preliminary data.</text>
</comment>